<feature type="domain" description="Fibrinogen C-terminal" evidence="3">
    <location>
        <begin position="121"/>
        <end position="345"/>
    </location>
</feature>
<evidence type="ECO:0000259" key="2">
    <source>
        <dbReference type="PROSITE" id="PS50948"/>
    </source>
</evidence>
<proteinExistence type="predicted"/>
<dbReference type="Gene3D" id="3.90.215.10">
    <property type="entry name" value="Gamma Fibrinogen, chain A, domain 1"/>
    <property type="match status" value="1"/>
</dbReference>
<dbReference type="PROSITE" id="PS51406">
    <property type="entry name" value="FIBRINOGEN_C_2"/>
    <property type="match status" value="1"/>
</dbReference>
<evidence type="ECO:0000259" key="3">
    <source>
        <dbReference type="PROSITE" id="PS51406"/>
    </source>
</evidence>
<reference evidence="4" key="1">
    <citation type="submission" date="2021-01" db="UniProtKB">
        <authorList>
            <consortium name="EnsemblMetazoa"/>
        </authorList>
    </citation>
    <scope>IDENTIFICATION</scope>
</reference>
<dbReference type="SUPFAM" id="SSF57414">
    <property type="entry name" value="Hairpin loop containing domain-like"/>
    <property type="match status" value="1"/>
</dbReference>
<dbReference type="PROSITE" id="PS50948">
    <property type="entry name" value="PAN"/>
    <property type="match status" value="1"/>
</dbReference>
<dbReference type="Pfam" id="PF00147">
    <property type="entry name" value="Fibrinogen_C"/>
    <property type="match status" value="1"/>
</dbReference>
<dbReference type="SMART" id="SM00186">
    <property type="entry name" value="FBG"/>
    <property type="match status" value="1"/>
</dbReference>
<dbReference type="EnsemblMetazoa" id="CLYHEMT014780.1">
    <property type="protein sequence ID" value="CLYHEMP014780.1"/>
    <property type="gene ID" value="CLYHEMG014780"/>
</dbReference>
<dbReference type="OrthoDB" id="7972392at2759"/>
<dbReference type="PANTHER" id="PTHR19143">
    <property type="entry name" value="FIBRINOGEN/TENASCIN/ANGIOPOEITIN"/>
    <property type="match status" value="1"/>
</dbReference>
<organism evidence="4 5">
    <name type="scientific">Clytia hemisphaerica</name>
    <dbReference type="NCBI Taxonomy" id="252671"/>
    <lineage>
        <taxon>Eukaryota</taxon>
        <taxon>Metazoa</taxon>
        <taxon>Cnidaria</taxon>
        <taxon>Hydrozoa</taxon>
        <taxon>Hydroidolina</taxon>
        <taxon>Leptothecata</taxon>
        <taxon>Obeliida</taxon>
        <taxon>Clytiidae</taxon>
        <taxon>Clytia</taxon>
    </lineage>
</organism>
<dbReference type="InterPro" id="IPR036056">
    <property type="entry name" value="Fibrinogen-like_C"/>
</dbReference>
<dbReference type="InterPro" id="IPR050373">
    <property type="entry name" value="Fibrinogen_C-term_domain"/>
</dbReference>
<name>A0A7M5WZ01_9CNID</name>
<dbReference type="InterPro" id="IPR002181">
    <property type="entry name" value="Fibrinogen_a/b/g_C_dom"/>
</dbReference>
<dbReference type="Proteomes" id="UP000594262">
    <property type="component" value="Unplaced"/>
</dbReference>
<dbReference type="GO" id="GO:0005615">
    <property type="term" value="C:extracellular space"/>
    <property type="evidence" value="ECO:0007669"/>
    <property type="project" value="TreeGrafter"/>
</dbReference>
<dbReference type="InterPro" id="IPR003609">
    <property type="entry name" value="Pan_app"/>
</dbReference>
<keyword evidence="1" id="KW-0732">Signal</keyword>
<evidence type="ECO:0000313" key="4">
    <source>
        <dbReference type="EnsemblMetazoa" id="CLYHEMP014780.1"/>
    </source>
</evidence>
<protein>
    <recommendedName>
        <fullName evidence="6">Fibrinogen C-terminal domain-containing protein</fullName>
    </recommendedName>
</protein>
<accession>A0A7M5WZ01</accession>
<keyword evidence="5" id="KW-1185">Reference proteome</keyword>
<feature type="domain" description="Apple" evidence="2">
    <location>
        <begin position="29"/>
        <end position="112"/>
    </location>
</feature>
<feature type="signal peptide" evidence="1">
    <location>
        <begin position="1"/>
        <end position="22"/>
    </location>
</feature>
<dbReference type="SUPFAM" id="SSF56496">
    <property type="entry name" value="Fibrinogen C-terminal domain-like"/>
    <property type="match status" value="1"/>
</dbReference>
<dbReference type="GeneID" id="136801513"/>
<evidence type="ECO:0008006" key="6">
    <source>
        <dbReference type="Google" id="ProtNLM"/>
    </source>
</evidence>
<evidence type="ECO:0000256" key="1">
    <source>
        <dbReference type="SAM" id="SignalP"/>
    </source>
</evidence>
<dbReference type="InterPro" id="IPR014716">
    <property type="entry name" value="Fibrinogen_a/b/g_C_1"/>
</dbReference>
<dbReference type="Pfam" id="PF00024">
    <property type="entry name" value="PAN_1"/>
    <property type="match status" value="1"/>
</dbReference>
<dbReference type="AlphaFoldDB" id="A0A7M5WZ01"/>
<evidence type="ECO:0000313" key="5">
    <source>
        <dbReference type="Proteomes" id="UP000594262"/>
    </source>
</evidence>
<sequence length="345" mass="39079">MRTKMSFKAAIFMVLFLRTSKAAISYDDCKAGDAIFKKSKTELIIHGSVEWEESFQVTNDMQCSMACRKHTNCQSAIVNESNTCTLRDVNRRSAQVTFKPNPSLRYFERHTCPPSVEQAFIAFVSDVENCKDIYAKGHLQNGIYAIKLSSGVYQPIRCNMVNQDEGGWTIVLRRISGIVPFDKNWETFKSGFGSLDTEFYIGNERFHQLTQNGTQKFFIKMVLRGGNVRNMIFDEVRIGSEAEKYSLNIGDAMTGSYVTSGGKLKNQNDGKKFTTYDQDNDNADNVNCSHNNENLGWWYQQCGAVNLHGVWSYTNGGSPGIRWGGGVDEVNGQRENIEKVYYYIK</sequence>
<dbReference type="RefSeq" id="XP_066914252.1">
    <property type="nucleotide sequence ID" value="XM_067058151.1"/>
</dbReference>
<feature type="chain" id="PRO_5029854629" description="Fibrinogen C-terminal domain-containing protein" evidence="1">
    <location>
        <begin position="23"/>
        <end position="345"/>
    </location>
</feature>